<dbReference type="GO" id="GO:0009897">
    <property type="term" value="C:external side of plasma membrane"/>
    <property type="evidence" value="ECO:0007669"/>
    <property type="project" value="TreeGrafter"/>
</dbReference>
<evidence type="ECO:0000259" key="3">
    <source>
        <dbReference type="SMART" id="SM00407"/>
    </source>
</evidence>
<dbReference type="InterPro" id="IPR003597">
    <property type="entry name" value="Ig_C1-set"/>
</dbReference>
<dbReference type="SMART" id="SM00407">
    <property type="entry name" value="IGc1"/>
    <property type="match status" value="1"/>
</dbReference>
<dbReference type="GO" id="GO:0005615">
    <property type="term" value="C:extracellular space"/>
    <property type="evidence" value="ECO:0007669"/>
    <property type="project" value="TreeGrafter"/>
</dbReference>
<evidence type="ECO:0000256" key="2">
    <source>
        <dbReference type="SAM" id="SignalP"/>
    </source>
</evidence>
<feature type="chain" id="PRO_5041673174" description="Immunoglobulin C1-set domain-containing protein" evidence="2">
    <location>
        <begin position="17"/>
        <end position="199"/>
    </location>
</feature>
<evidence type="ECO:0000313" key="4">
    <source>
        <dbReference type="EMBL" id="KAK2887663.1"/>
    </source>
</evidence>
<dbReference type="PANTHER" id="PTHR16675:SF237">
    <property type="entry name" value="MHC CLASS I ANTIGEN TRANSCRIPT VARIANT 1-RELATED"/>
    <property type="match status" value="1"/>
</dbReference>
<dbReference type="Pfam" id="PF00129">
    <property type="entry name" value="MHC_I"/>
    <property type="match status" value="1"/>
</dbReference>
<protein>
    <recommendedName>
        <fullName evidence="3">Immunoglobulin C1-set domain-containing protein</fullName>
    </recommendedName>
</protein>
<dbReference type="PANTHER" id="PTHR16675">
    <property type="entry name" value="MHC CLASS I-RELATED"/>
    <property type="match status" value="1"/>
</dbReference>
<feature type="signal peptide" evidence="2">
    <location>
        <begin position="1"/>
        <end position="16"/>
    </location>
</feature>
<dbReference type="Pfam" id="PF07654">
    <property type="entry name" value="C1-set"/>
    <property type="match status" value="1"/>
</dbReference>
<dbReference type="InterPro" id="IPR011162">
    <property type="entry name" value="MHC_I/II-like_Ag-recog"/>
</dbReference>
<dbReference type="InterPro" id="IPR011161">
    <property type="entry name" value="MHC_I-like_Ag-recog"/>
</dbReference>
<keyword evidence="5" id="KW-1185">Reference proteome</keyword>
<dbReference type="Proteomes" id="UP001187343">
    <property type="component" value="Unassembled WGS sequence"/>
</dbReference>
<reference evidence="4" key="1">
    <citation type="submission" date="2023-08" db="EMBL/GenBank/DDBJ databases">
        <title>Chromosome-level Genome Assembly of mud carp (Cirrhinus molitorella).</title>
        <authorList>
            <person name="Liu H."/>
        </authorList>
    </citation>
    <scope>NUCLEOTIDE SEQUENCE</scope>
    <source>
        <strain evidence="4">Prfri</strain>
        <tissue evidence="4">Muscle</tissue>
    </source>
</reference>
<keyword evidence="2" id="KW-0732">Signal</keyword>
<keyword evidence="1" id="KW-0325">Glycoprotein</keyword>
<sequence length="199" mass="23003">MRPVLILLLGAHLAYAGTHSLKYYYTAVSGDIDFPEFTAVGLVDDEQFMYFDSNIKKKEAKDRVDQTELLQGFITAQKWNNDRNFLESNKNYYSTVCIEWLQKYLQYGKSRLEKTGFYPSGITISWQKNGQEHYEDVEVGELLHNEDGNFQKTSTIRVTPDEWKNNKLICVVKHQGKTKTANAIRTNGGKRNEMSELQI</sequence>
<dbReference type="Gene3D" id="3.30.500.10">
    <property type="entry name" value="MHC class I-like antigen recognition-like"/>
    <property type="match status" value="2"/>
</dbReference>
<proteinExistence type="predicted"/>
<dbReference type="SUPFAM" id="SSF48726">
    <property type="entry name" value="Immunoglobulin"/>
    <property type="match status" value="1"/>
</dbReference>
<organism evidence="4 5">
    <name type="scientific">Cirrhinus molitorella</name>
    <name type="common">mud carp</name>
    <dbReference type="NCBI Taxonomy" id="172907"/>
    <lineage>
        <taxon>Eukaryota</taxon>
        <taxon>Metazoa</taxon>
        <taxon>Chordata</taxon>
        <taxon>Craniata</taxon>
        <taxon>Vertebrata</taxon>
        <taxon>Euteleostomi</taxon>
        <taxon>Actinopterygii</taxon>
        <taxon>Neopterygii</taxon>
        <taxon>Teleostei</taxon>
        <taxon>Ostariophysi</taxon>
        <taxon>Cypriniformes</taxon>
        <taxon>Cyprinidae</taxon>
        <taxon>Labeoninae</taxon>
        <taxon>Labeonini</taxon>
        <taxon>Cirrhinus</taxon>
    </lineage>
</organism>
<dbReference type="AlphaFoldDB" id="A0AA88PFL4"/>
<dbReference type="Gene3D" id="2.60.40.10">
    <property type="entry name" value="Immunoglobulins"/>
    <property type="match status" value="1"/>
</dbReference>
<dbReference type="InterPro" id="IPR013783">
    <property type="entry name" value="Ig-like_fold"/>
</dbReference>
<dbReference type="InterPro" id="IPR050208">
    <property type="entry name" value="MHC_class-I_related"/>
</dbReference>
<evidence type="ECO:0000256" key="1">
    <source>
        <dbReference type="ARBA" id="ARBA00023180"/>
    </source>
</evidence>
<feature type="domain" description="Immunoglobulin C1-set" evidence="3">
    <location>
        <begin position="115"/>
        <end position="180"/>
    </location>
</feature>
<comment type="caution">
    <text evidence="4">The sequence shown here is derived from an EMBL/GenBank/DDBJ whole genome shotgun (WGS) entry which is preliminary data.</text>
</comment>
<evidence type="ECO:0000313" key="5">
    <source>
        <dbReference type="Proteomes" id="UP001187343"/>
    </source>
</evidence>
<dbReference type="GO" id="GO:0006955">
    <property type="term" value="P:immune response"/>
    <property type="evidence" value="ECO:0007669"/>
    <property type="project" value="TreeGrafter"/>
</dbReference>
<name>A0AA88PFL4_9TELE</name>
<accession>A0AA88PFL4</accession>
<dbReference type="InterPro" id="IPR036179">
    <property type="entry name" value="Ig-like_dom_sf"/>
</dbReference>
<dbReference type="SUPFAM" id="SSF54452">
    <property type="entry name" value="MHC antigen-recognition domain"/>
    <property type="match status" value="1"/>
</dbReference>
<gene>
    <name evidence="4" type="ORF">Q8A67_015891</name>
</gene>
<dbReference type="InterPro" id="IPR037055">
    <property type="entry name" value="MHC_I-like_Ag-recog_sf"/>
</dbReference>
<dbReference type="EMBL" id="JAUYZG010000015">
    <property type="protein sequence ID" value="KAK2887663.1"/>
    <property type="molecule type" value="Genomic_DNA"/>
</dbReference>